<dbReference type="EMBL" id="CAJVCH010571288">
    <property type="protein sequence ID" value="CAG7837102.1"/>
    <property type="molecule type" value="Genomic_DNA"/>
</dbReference>
<feature type="region of interest" description="Disordered" evidence="1">
    <location>
        <begin position="63"/>
        <end position="84"/>
    </location>
</feature>
<evidence type="ECO:0000313" key="2">
    <source>
        <dbReference type="EMBL" id="CAG7837102.1"/>
    </source>
</evidence>
<proteinExistence type="predicted"/>
<protein>
    <submittedName>
        <fullName evidence="2">Uncharacterized protein</fullName>
    </submittedName>
</protein>
<gene>
    <name evidence="2" type="ORF">AFUS01_LOCUS46264</name>
</gene>
<keyword evidence="3" id="KW-1185">Reference proteome</keyword>
<evidence type="ECO:0000313" key="3">
    <source>
        <dbReference type="Proteomes" id="UP000708208"/>
    </source>
</evidence>
<name>A0A8J2Q1R7_9HEXA</name>
<dbReference type="AlphaFoldDB" id="A0A8J2Q1R7"/>
<organism evidence="2 3">
    <name type="scientific">Allacma fusca</name>
    <dbReference type="NCBI Taxonomy" id="39272"/>
    <lineage>
        <taxon>Eukaryota</taxon>
        <taxon>Metazoa</taxon>
        <taxon>Ecdysozoa</taxon>
        <taxon>Arthropoda</taxon>
        <taxon>Hexapoda</taxon>
        <taxon>Collembola</taxon>
        <taxon>Symphypleona</taxon>
        <taxon>Sminthuridae</taxon>
        <taxon>Allacma</taxon>
    </lineage>
</organism>
<sequence>MSKTKMEKDPKPQNWDKAKTLPHTYFCPWGCGQRVPKSEEHIHQGHCPGKKLYPHYRREFRKNREGATITGSKTADIGDGGSGANEMEDVELWNGLKKDLRNQEQINGNRFFRKLKETEKIDVVDLFLEQLSKYKNDKN</sequence>
<dbReference type="Proteomes" id="UP000708208">
    <property type="component" value="Unassembled WGS sequence"/>
</dbReference>
<evidence type="ECO:0000256" key="1">
    <source>
        <dbReference type="SAM" id="MobiDB-lite"/>
    </source>
</evidence>
<comment type="caution">
    <text evidence="2">The sequence shown here is derived from an EMBL/GenBank/DDBJ whole genome shotgun (WGS) entry which is preliminary data.</text>
</comment>
<reference evidence="2" key="1">
    <citation type="submission" date="2021-06" db="EMBL/GenBank/DDBJ databases">
        <authorList>
            <person name="Hodson N. C."/>
            <person name="Mongue J. A."/>
            <person name="Jaron S. K."/>
        </authorList>
    </citation>
    <scope>NUCLEOTIDE SEQUENCE</scope>
</reference>
<accession>A0A8J2Q1R7</accession>